<feature type="region of interest" description="Disordered" evidence="1">
    <location>
        <begin position="62"/>
        <end position="110"/>
    </location>
</feature>
<keyword evidence="2" id="KW-0472">Membrane</keyword>
<feature type="compositionally biased region" description="Low complexity" evidence="1">
    <location>
        <begin position="83"/>
        <end position="92"/>
    </location>
</feature>
<dbReference type="Proteomes" id="UP000693970">
    <property type="component" value="Unassembled WGS sequence"/>
</dbReference>
<reference evidence="3" key="2">
    <citation type="submission" date="2021-04" db="EMBL/GenBank/DDBJ databases">
        <authorList>
            <person name="Podell S."/>
        </authorList>
    </citation>
    <scope>NUCLEOTIDE SEQUENCE</scope>
    <source>
        <strain evidence="3">Hildebrandi</strain>
    </source>
</reference>
<gene>
    <name evidence="3" type="ORF">IV203_008646</name>
</gene>
<evidence type="ECO:0000256" key="2">
    <source>
        <dbReference type="SAM" id="Phobius"/>
    </source>
</evidence>
<accession>A0A9K3KZ40</accession>
<dbReference type="AlphaFoldDB" id="A0A9K3KZ40"/>
<keyword evidence="4" id="KW-1185">Reference proteome</keyword>
<feature type="transmembrane region" description="Helical" evidence="2">
    <location>
        <begin position="12"/>
        <end position="33"/>
    </location>
</feature>
<dbReference type="EMBL" id="JAGRRH010000017">
    <property type="protein sequence ID" value="KAG7352598.1"/>
    <property type="molecule type" value="Genomic_DNA"/>
</dbReference>
<evidence type="ECO:0000313" key="3">
    <source>
        <dbReference type="EMBL" id="KAG7352598.1"/>
    </source>
</evidence>
<keyword evidence="2" id="KW-0812">Transmembrane</keyword>
<reference evidence="3" key="1">
    <citation type="journal article" date="2021" name="Sci. Rep.">
        <title>Diploid genomic architecture of Nitzschia inconspicua, an elite biomass production diatom.</title>
        <authorList>
            <person name="Oliver A."/>
            <person name="Podell S."/>
            <person name="Pinowska A."/>
            <person name="Traller J.C."/>
            <person name="Smith S.R."/>
            <person name="McClure R."/>
            <person name="Beliaev A."/>
            <person name="Bohutskyi P."/>
            <person name="Hill E.A."/>
            <person name="Rabines A."/>
            <person name="Zheng H."/>
            <person name="Allen L.Z."/>
            <person name="Kuo A."/>
            <person name="Grigoriev I.V."/>
            <person name="Allen A.E."/>
            <person name="Hazlebeck D."/>
            <person name="Allen E.E."/>
        </authorList>
    </citation>
    <scope>NUCLEOTIDE SEQUENCE</scope>
    <source>
        <strain evidence="3">Hildebrandi</strain>
    </source>
</reference>
<evidence type="ECO:0000256" key="1">
    <source>
        <dbReference type="SAM" id="MobiDB-lite"/>
    </source>
</evidence>
<keyword evidence="2" id="KW-1133">Transmembrane helix</keyword>
<sequence>MTYQIQRKVRRWFVLTTLFLTFVGVNLMTLLYWHSNFGSASVAHTKKESVLQVIGDDKIMDHDNTTIHPYHGSSHPTTIRPIQQQQQQQQQQSNDARRRRPSERQDRMDTLDRLKHVLKINNTVQLLQKIKSRGDNIPLWSDIERLYGNSFPRVIGLDKCQQYKDTVPQSHRWIAPAGLFHTGTNLLASLMTNSCAGVSFQGQVPYGKHNPLLEAIKANYRVPSKSSYQSVADFSQILPVVMVRHPLDWIKSMCHQKYAVSWKNTTDKLPCPSLSTPISVNFFQPVEYHHLMELWQQWNQQYLDYDRPTLVVRLEDLVYAPQETLQTVCECVGGTFHYNPESLEQRKGGVERQDDKNNVLIKAWARHSHVTIDGALSSSKENQRLFREIVKDTKVQKLLDTLQYSVV</sequence>
<proteinExistence type="predicted"/>
<organism evidence="3 4">
    <name type="scientific">Nitzschia inconspicua</name>
    <dbReference type="NCBI Taxonomy" id="303405"/>
    <lineage>
        <taxon>Eukaryota</taxon>
        <taxon>Sar</taxon>
        <taxon>Stramenopiles</taxon>
        <taxon>Ochrophyta</taxon>
        <taxon>Bacillariophyta</taxon>
        <taxon>Bacillariophyceae</taxon>
        <taxon>Bacillariophycidae</taxon>
        <taxon>Bacillariales</taxon>
        <taxon>Bacillariaceae</taxon>
        <taxon>Nitzschia</taxon>
    </lineage>
</organism>
<evidence type="ECO:0008006" key="5">
    <source>
        <dbReference type="Google" id="ProtNLM"/>
    </source>
</evidence>
<protein>
    <recommendedName>
        <fullName evidence="5">Sulfotransferase domain-containing protein</fullName>
    </recommendedName>
</protein>
<name>A0A9K3KZ40_9STRA</name>
<dbReference type="OrthoDB" id="41177at2759"/>
<comment type="caution">
    <text evidence="3">The sequence shown here is derived from an EMBL/GenBank/DDBJ whole genome shotgun (WGS) entry which is preliminary data.</text>
</comment>
<evidence type="ECO:0000313" key="4">
    <source>
        <dbReference type="Proteomes" id="UP000693970"/>
    </source>
</evidence>